<proteinExistence type="predicted"/>
<sequence>MSSPPKVREMDVPTVGQSSAQRNLDKIWDLLHDEHTGVIYIYGMGGIGKTTLMKAINNKLQATSEFDYVIWVTVSKELNLERVQEEMMDRLQLNFSEHDSYSKRSMQLRRYLTDKRYMLILDDLWNSINLSEIGIPPNKENRSRTVITTRIANMSVVQVFSDMNVEKIRVEILTEDEAWDLFAGNVGKEVVHQPHIKDVAKDVVMECGGLPLTIVVVAKAMEGENNEELWQDALRALRASAPEIEGMEPEEIAASLLSLMASLNSCRLYKFWIYLTLPSHHVESDVTLGEVGKLKRLTILKITIQDFDCVEDDVFLKQFPKLKRFKVVIGDPFKDNFNMNCMKEVHIRGGNNYPRGVKVMVTHTECLKVFDTDVKDVSQLVGVANGLRMLAIGLCMEIECILDWSDVGENALQNIEKLHLLDLSSLQKLFKGEVPQSCLRKLHEIHLDNCDNLKSLFSSEMVQNLDQLQSLHVMNCIGLEAIIEGHDNSLPENPFPQLRNFTLKKLSQLKSIIDRDTLALPSLIKLEIGECRNLRLPKRPDTTDWPSINMLGNAMWQANPQQHMQRFR</sequence>
<reference evidence="1 2" key="1">
    <citation type="journal article" date="2022" name="Hortic Res">
        <title>A haplotype resolved chromosomal level avocado genome allows analysis of novel avocado genes.</title>
        <authorList>
            <person name="Nath O."/>
            <person name="Fletcher S.J."/>
            <person name="Hayward A."/>
            <person name="Shaw L.M."/>
            <person name="Masouleh A.K."/>
            <person name="Furtado A."/>
            <person name="Henry R.J."/>
            <person name="Mitter N."/>
        </authorList>
    </citation>
    <scope>NUCLEOTIDE SEQUENCE [LARGE SCALE GENOMIC DNA]</scope>
    <source>
        <strain evidence="2">cv. Hass</strain>
    </source>
</reference>
<dbReference type="EMBL" id="CM056814">
    <property type="protein sequence ID" value="KAJ8627998.1"/>
    <property type="molecule type" value="Genomic_DNA"/>
</dbReference>
<dbReference type="Proteomes" id="UP001234297">
    <property type="component" value="Chromosome 6"/>
</dbReference>
<protein>
    <submittedName>
        <fullName evidence="1">Uncharacterized protein</fullName>
    </submittedName>
</protein>
<name>A0ACC2L3Z7_PERAE</name>
<organism evidence="1 2">
    <name type="scientific">Persea americana</name>
    <name type="common">Avocado</name>
    <dbReference type="NCBI Taxonomy" id="3435"/>
    <lineage>
        <taxon>Eukaryota</taxon>
        <taxon>Viridiplantae</taxon>
        <taxon>Streptophyta</taxon>
        <taxon>Embryophyta</taxon>
        <taxon>Tracheophyta</taxon>
        <taxon>Spermatophyta</taxon>
        <taxon>Magnoliopsida</taxon>
        <taxon>Magnoliidae</taxon>
        <taxon>Laurales</taxon>
        <taxon>Lauraceae</taxon>
        <taxon>Persea</taxon>
    </lineage>
</organism>
<comment type="caution">
    <text evidence="1">The sequence shown here is derived from an EMBL/GenBank/DDBJ whole genome shotgun (WGS) entry which is preliminary data.</text>
</comment>
<evidence type="ECO:0000313" key="2">
    <source>
        <dbReference type="Proteomes" id="UP001234297"/>
    </source>
</evidence>
<accession>A0ACC2L3Z7</accession>
<gene>
    <name evidence="1" type="ORF">MRB53_021305</name>
</gene>
<keyword evidence="2" id="KW-1185">Reference proteome</keyword>
<evidence type="ECO:0000313" key="1">
    <source>
        <dbReference type="EMBL" id="KAJ8627998.1"/>
    </source>
</evidence>